<organism evidence="1 2">
    <name type="scientific">Sphingomonas telluris</name>
    <dbReference type="NCBI Taxonomy" id="2907998"/>
    <lineage>
        <taxon>Bacteria</taxon>
        <taxon>Pseudomonadati</taxon>
        <taxon>Pseudomonadota</taxon>
        <taxon>Alphaproteobacteria</taxon>
        <taxon>Sphingomonadales</taxon>
        <taxon>Sphingomonadaceae</taxon>
        <taxon>Sphingomonas</taxon>
    </lineage>
</organism>
<reference evidence="1 2" key="1">
    <citation type="submission" date="2022-03" db="EMBL/GenBank/DDBJ databases">
        <authorList>
            <person name="Jo J.-H."/>
            <person name="Im W.-T."/>
        </authorList>
    </citation>
    <scope>NUCLEOTIDE SEQUENCE [LARGE SCALE GENOMIC DNA]</scope>
    <source>
        <strain evidence="1 2">SM33</strain>
    </source>
</reference>
<name>A0ABS9VQB5_9SPHN</name>
<keyword evidence="2" id="KW-1185">Reference proteome</keyword>
<accession>A0ABS9VQB5</accession>
<dbReference type="RefSeq" id="WP_241447400.1">
    <property type="nucleotide sequence ID" value="NZ_JAKZHW010000001.1"/>
</dbReference>
<dbReference type="Proteomes" id="UP001203058">
    <property type="component" value="Unassembled WGS sequence"/>
</dbReference>
<evidence type="ECO:0000313" key="1">
    <source>
        <dbReference type="EMBL" id="MCH8616607.1"/>
    </source>
</evidence>
<dbReference type="EMBL" id="JAKZHW010000001">
    <property type="protein sequence ID" value="MCH8616607.1"/>
    <property type="molecule type" value="Genomic_DNA"/>
</dbReference>
<sequence length="52" mass="5401">MQLSSSRVPIGYSLGSVSKTCYGLEARTEPARAYAEDAATLPAGVPADQSNI</sequence>
<protein>
    <submittedName>
        <fullName evidence="1">Uncharacterized protein</fullName>
    </submittedName>
</protein>
<comment type="caution">
    <text evidence="1">The sequence shown here is derived from an EMBL/GenBank/DDBJ whole genome shotgun (WGS) entry which is preliminary data.</text>
</comment>
<gene>
    <name evidence="1" type="ORF">LZ016_10915</name>
</gene>
<evidence type="ECO:0000313" key="2">
    <source>
        <dbReference type="Proteomes" id="UP001203058"/>
    </source>
</evidence>
<proteinExistence type="predicted"/>